<feature type="transmembrane region" description="Helical" evidence="1">
    <location>
        <begin position="51"/>
        <end position="67"/>
    </location>
</feature>
<dbReference type="EMBL" id="NPIB01000017">
    <property type="protein sequence ID" value="PLC57297.1"/>
    <property type="molecule type" value="Genomic_DNA"/>
</dbReference>
<feature type="transmembrane region" description="Helical" evidence="1">
    <location>
        <begin position="74"/>
        <end position="90"/>
    </location>
</feature>
<dbReference type="Proteomes" id="UP000234420">
    <property type="component" value="Unassembled WGS sequence"/>
</dbReference>
<organism evidence="2 3">
    <name type="scientific">Photobacterium carnosum</name>
    <dbReference type="NCBI Taxonomy" id="2023717"/>
    <lineage>
        <taxon>Bacteria</taxon>
        <taxon>Pseudomonadati</taxon>
        <taxon>Pseudomonadota</taxon>
        <taxon>Gammaproteobacteria</taxon>
        <taxon>Vibrionales</taxon>
        <taxon>Vibrionaceae</taxon>
        <taxon>Photobacterium</taxon>
    </lineage>
</organism>
<comment type="caution">
    <text evidence="2">The sequence shown here is derived from an EMBL/GenBank/DDBJ whole genome shotgun (WGS) entry which is preliminary data.</text>
</comment>
<dbReference type="RefSeq" id="WP_101769361.1">
    <property type="nucleotide sequence ID" value="NZ_BPPU01000002.1"/>
</dbReference>
<proteinExistence type="predicted"/>
<feature type="transmembrane region" description="Helical" evidence="1">
    <location>
        <begin position="140"/>
        <end position="163"/>
    </location>
</feature>
<keyword evidence="1" id="KW-0472">Membrane</keyword>
<evidence type="ECO:0000313" key="2">
    <source>
        <dbReference type="EMBL" id="PLC57297.1"/>
    </source>
</evidence>
<accession>A0A2N4UQK2</accession>
<keyword evidence="1" id="KW-0812">Transmembrane</keyword>
<sequence length="219" mass="25744">MTEHFKYILMEFINFIFILILVTLPILTVRYDVLTLHNNIPEQSLTEWSEEILLTITAGSFLFISFIDRKYHHGFILISAFFYCILIRELDSFFDNLVFHGFWIYPAIITAITALYYSIQKRKNTLNTLYLFVKNKNFPILCIGLAIIFVFSRLFGMEVFWHQVMNSDFQRIVKNIAEETTELLGYTIITYAAVNYIFSFNNKKQINNLTLSSAINDYG</sequence>
<dbReference type="AlphaFoldDB" id="A0A2N4UQK2"/>
<keyword evidence="3" id="KW-1185">Reference proteome</keyword>
<evidence type="ECO:0000313" key="3">
    <source>
        <dbReference type="Proteomes" id="UP000234420"/>
    </source>
</evidence>
<reference evidence="2 3" key="1">
    <citation type="journal article" date="2018" name="Syst. Appl. Microbiol.">
        <title>Photobacterium carnosum sp. nov., isolated from spoiled modified atmosphere packaged poultry meat.</title>
        <authorList>
            <person name="Hilgarth M."/>
            <person name="Fuertes S."/>
            <person name="Ehrmann M."/>
            <person name="Vogel R.F."/>
        </authorList>
    </citation>
    <scope>NUCLEOTIDE SEQUENCE [LARGE SCALE GENOMIC DNA]</scope>
    <source>
        <strain evidence="2 3">TMW 2.2021</strain>
    </source>
</reference>
<name>A0A2N4UQK2_9GAMM</name>
<evidence type="ECO:0000256" key="1">
    <source>
        <dbReference type="SAM" id="Phobius"/>
    </source>
</evidence>
<protein>
    <submittedName>
        <fullName evidence="2">Uncharacterized protein</fullName>
    </submittedName>
</protein>
<feature type="transmembrane region" description="Helical" evidence="1">
    <location>
        <begin position="183"/>
        <end position="200"/>
    </location>
</feature>
<keyword evidence="1" id="KW-1133">Transmembrane helix</keyword>
<feature type="transmembrane region" description="Helical" evidence="1">
    <location>
        <begin position="12"/>
        <end position="31"/>
    </location>
</feature>
<gene>
    <name evidence="2" type="ORF">CIK00_13440</name>
</gene>
<feature type="transmembrane region" description="Helical" evidence="1">
    <location>
        <begin position="102"/>
        <end position="119"/>
    </location>
</feature>